<dbReference type="InterPro" id="IPR051271">
    <property type="entry name" value="2C-system_Tx_regulators"/>
</dbReference>
<dbReference type="InterPro" id="IPR035965">
    <property type="entry name" value="PAS-like_dom_sf"/>
</dbReference>
<keyword evidence="1" id="KW-0597">Phosphoprotein</keyword>
<dbReference type="SUPFAM" id="SSF52172">
    <property type="entry name" value="CheY-like"/>
    <property type="match status" value="1"/>
</dbReference>
<feature type="modified residue" description="4-aspartylphosphate" evidence="1">
    <location>
        <position position="60"/>
    </location>
</feature>
<dbReference type="PANTHER" id="PTHR45526:SF1">
    <property type="entry name" value="TRANSCRIPTIONAL REGULATORY PROTEIN DCUR-RELATED"/>
    <property type="match status" value="1"/>
</dbReference>
<dbReference type="EMBL" id="LKTP01000007">
    <property type="protein sequence ID" value="KRG29644.1"/>
    <property type="molecule type" value="Genomic_DNA"/>
</dbReference>
<keyword evidence="4" id="KW-1185">Reference proteome</keyword>
<dbReference type="RefSeq" id="WP_057481264.1">
    <property type="nucleotide sequence ID" value="NZ_BMWR01000001.1"/>
</dbReference>
<dbReference type="PROSITE" id="PS50110">
    <property type="entry name" value="RESPONSE_REGULATORY"/>
    <property type="match status" value="1"/>
</dbReference>
<gene>
    <name evidence="3" type="ORF">APR42_16050</name>
</gene>
<evidence type="ECO:0000259" key="2">
    <source>
        <dbReference type="PROSITE" id="PS50110"/>
    </source>
</evidence>
<evidence type="ECO:0000256" key="1">
    <source>
        <dbReference type="PROSITE-ProRule" id="PRU00169"/>
    </source>
</evidence>
<dbReference type="PANTHER" id="PTHR45526">
    <property type="entry name" value="TRANSCRIPTIONAL REGULATORY PROTEIN DPIA"/>
    <property type="match status" value="1"/>
</dbReference>
<protein>
    <recommendedName>
        <fullName evidence="2">Response regulatory domain-containing protein</fullName>
    </recommendedName>
</protein>
<evidence type="ECO:0000313" key="3">
    <source>
        <dbReference type="EMBL" id="KRG29644.1"/>
    </source>
</evidence>
<dbReference type="CDD" id="cd00156">
    <property type="entry name" value="REC"/>
    <property type="match status" value="1"/>
</dbReference>
<sequence length="344" mass="39975">MYNDQYQYKILIIEDNEGDYLIISEYLKDIFQSYTLTRLATYTELQNISNPQEYDVLLLDLTLPDKKRGELVKLVLDQFPLTPILALTGHTEIEFAKESLALGIADYLIKENTSPDLLYKSIVYSLERFKNIAALAKSEQLYIDLFNFNPQPTWVYDIETLKFLDVNSLAIESYGYSKKEFLNMTLTDIRPIEEQKRLQVSVKLLKYNGEGLKNRIFTHIKKNNERIRVKIESKIIDYRGKKAVLVVASDITEHLNYLEIIEKQNEELRHTAWLQSHVVRSPVANILGIANQLNDDSLSRQEEKLFLEALLKNTEELDGSIRKVVERSEKIINEDITFNMLGVN</sequence>
<evidence type="ECO:0000313" key="4">
    <source>
        <dbReference type="Proteomes" id="UP000051643"/>
    </source>
</evidence>
<dbReference type="Proteomes" id="UP000051643">
    <property type="component" value="Unassembled WGS sequence"/>
</dbReference>
<dbReference type="InterPro" id="IPR000014">
    <property type="entry name" value="PAS"/>
</dbReference>
<proteinExistence type="predicted"/>
<comment type="caution">
    <text evidence="3">The sequence shown here is derived from an EMBL/GenBank/DDBJ whole genome shotgun (WGS) entry which is preliminary data.</text>
</comment>
<accession>A0A0Q9Z9I6</accession>
<dbReference type="GO" id="GO:0000156">
    <property type="term" value="F:phosphorelay response regulator activity"/>
    <property type="evidence" value="ECO:0007669"/>
    <property type="project" value="TreeGrafter"/>
</dbReference>
<dbReference type="STRING" id="270918.APR42_16050"/>
<dbReference type="OrthoDB" id="9124519at2"/>
<dbReference type="Gene3D" id="3.40.50.2300">
    <property type="match status" value="1"/>
</dbReference>
<reference evidence="3" key="1">
    <citation type="submission" date="2015-10" db="EMBL/GenBank/DDBJ databases">
        <title>Draft genome sequence of Salegentibacter mishustinae KCTC 12263.</title>
        <authorList>
            <person name="Lin W."/>
            <person name="Zheng Q."/>
        </authorList>
    </citation>
    <scope>NUCLEOTIDE SEQUENCE [LARGE SCALE GENOMIC DNA]</scope>
    <source>
        <strain evidence="3">KCTC 12263</strain>
    </source>
</reference>
<dbReference type="SMART" id="SM00448">
    <property type="entry name" value="REC"/>
    <property type="match status" value="1"/>
</dbReference>
<dbReference type="Pfam" id="PF00072">
    <property type="entry name" value="Response_reg"/>
    <property type="match status" value="1"/>
</dbReference>
<dbReference type="CDD" id="cd00130">
    <property type="entry name" value="PAS"/>
    <property type="match status" value="1"/>
</dbReference>
<feature type="domain" description="Response regulatory" evidence="2">
    <location>
        <begin position="9"/>
        <end position="125"/>
    </location>
</feature>
<dbReference type="Gene3D" id="3.30.450.20">
    <property type="entry name" value="PAS domain"/>
    <property type="match status" value="1"/>
</dbReference>
<dbReference type="SUPFAM" id="SSF55785">
    <property type="entry name" value="PYP-like sensor domain (PAS domain)"/>
    <property type="match status" value="1"/>
</dbReference>
<dbReference type="InterPro" id="IPR001789">
    <property type="entry name" value="Sig_transdc_resp-reg_receiver"/>
</dbReference>
<dbReference type="AlphaFoldDB" id="A0A0Q9Z9I6"/>
<organism evidence="3 4">
    <name type="scientific">Salegentibacter mishustinae</name>
    <dbReference type="NCBI Taxonomy" id="270918"/>
    <lineage>
        <taxon>Bacteria</taxon>
        <taxon>Pseudomonadati</taxon>
        <taxon>Bacteroidota</taxon>
        <taxon>Flavobacteriia</taxon>
        <taxon>Flavobacteriales</taxon>
        <taxon>Flavobacteriaceae</taxon>
        <taxon>Salegentibacter</taxon>
    </lineage>
</organism>
<dbReference type="NCBIfam" id="TIGR00229">
    <property type="entry name" value="sensory_box"/>
    <property type="match status" value="1"/>
</dbReference>
<dbReference type="InterPro" id="IPR011006">
    <property type="entry name" value="CheY-like_superfamily"/>
</dbReference>
<name>A0A0Q9Z9I6_9FLAO</name>